<evidence type="ECO:0000313" key="7">
    <source>
        <dbReference type="Proteomes" id="UP000216024"/>
    </source>
</evidence>
<organism evidence="6 7">
    <name type="scientific">Anaeromicrobium sediminis</name>
    <dbReference type="NCBI Taxonomy" id="1478221"/>
    <lineage>
        <taxon>Bacteria</taxon>
        <taxon>Bacillati</taxon>
        <taxon>Bacillota</taxon>
        <taxon>Clostridia</taxon>
        <taxon>Peptostreptococcales</taxon>
        <taxon>Thermotaleaceae</taxon>
        <taxon>Anaeromicrobium</taxon>
    </lineage>
</organism>
<keyword evidence="7" id="KW-1185">Reference proteome</keyword>
<evidence type="ECO:0000256" key="3">
    <source>
        <dbReference type="ARBA" id="ARBA00022989"/>
    </source>
</evidence>
<feature type="transmembrane region" description="Helical" evidence="5">
    <location>
        <begin position="154"/>
        <end position="175"/>
    </location>
</feature>
<dbReference type="GO" id="GO:0016020">
    <property type="term" value="C:membrane"/>
    <property type="evidence" value="ECO:0007669"/>
    <property type="project" value="UniProtKB-SubCell"/>
</dbReference>
<feature type="transmembrane region" description="Helical" evidence="5">
    <location>
        <begin position="38"/>
        <end position="58"/>
    </location>
</feature>
<comment type="subcellular location">
    <subcellularLocation>
        <location evidence="1">Membrane</location>
        <topology evidence="1">Multi-pass membrane protein</topology>
    </subcellularLocation>
</comment>
<sequence>MGNRHMIELILQLGMALFWTITYILIIRKGFKDRAHGMPMVALCANICWEFIFSFIYPAEGIQLIVNIVWFSLDCVIVLQFFIFGWKEFKKYTPLRYFYPTFIFGLILSFFIIVAISREFNDFRGKYAAFSQNFIMSALFISLILKRGNLKGQSLYIGICKMVGSLCASIIAFAYYRSPLVMVLATSIFLLDLIYIGCLCKVSSKNKTSTWTNT</sequence>
<evidence type="ECO:0000256" key="2">
    <source>
        <dbReference type="ARBA" id="ARBA00022692"/>
    </source>
</evidence>
<dbReference type="GO" id="GO:0016829">
    <property type="term" value="F:lyase activity"/>
    <property type="evidence" value="ECO:0007669"/>
    <property type="project" value="InterPro"/>
</dbReference>
<feature type="transmembrane region" description="Helical" evidence="5">
    <location>
        <begin position="64"/>
        <end position="85"/>
    </location>
</feature>
<feature type="transmembrane region" description="Helical" evidence="5">
    <location>
        <begin position="181"/>
        <end position="200"/>
    </location>
</feature>
<dbReference type="PANTHER" id="PTHR42038">
    <property type="match status" value="1"/>
</dbReference>
<comment type="caution">
    <text evidence="6">The sequence shown here is derived from an EMBL/GenBank/DDBJ whole genome shotgun (WGS) entry which is preliminary data.</text>
</comment>
<dbReference type="RefSeq" id="WP_095133841.1">
    <property type="nucleotide sequence ID" value="NZ_NIBG01000009.1"/>
</dbReference>
<keyword evidence="4 5" id="KW-0472">Membrane</keyword>
<dbReference type="AlphaFoldDB" id="A0A267MHQ6"/>
<proteinExistence type="predicted"/>
<evidence type="ECO:0000313" key="6">
    <source>
        <dbReference type="EMBL" id="PAB59111.1"/>
    </source>
</evidence>
<name>A0A267MHQ6_9FIRM</name>
<dbReference type="EMBL" id="NIBG01000009">
    <property type="protein sequence ID" value="PAB59111.1"/>
    <property type="molecule type" value="Genomic_DNA"/>
</dbReference>
<keyword evidence="3 5" id="KW-1133">Transmembrane helix</keyword>
<dbReference type="InterPro" id="IPR039020">
    <property type="entry name" value="PaxB-like"/>
</dbReference>
<reference evidence="6 7" key="1">
    <citation type="submission" date="2017-06" db="EMBL/GenBank/DDBJ databases">
        <title>Draft genome sequence of anaerobic fermentative bacterium Anaeromicrobium sediminis DY2726D isolated from West Pacific Ocean sediments.</title>
        <authorList>
            <person name="Zeng X."/>
        </authorList>
    </citation>
    <scope>NUCLEOTIDE SEQUENCE [LARGE SCALE GENOMIC DNA]</scope>
    <source>
        <strain evidence="6 7">DY2726D</strain>
    </source>
</reference>
<keyword evidence="2 5" id="KW-0812">Transmembrane</keyword>
<evidence type="ECO:0000256" key="4">
    <source>
        <dbReference type="ARBA" id="ARBA00023136"/>
    </source>
</evidence>
<feature type="transmembrane region" description="Helical" evidence="5">
    <location>
        <begin position="128"/>
        <end position="145"/>
    </location>
</feature>
<gene>
    <name evidence="6" type="ORF">CCE28_11375</name>
</gene>
<evidence type="ECO:0000256" key="5">
    <source>
        <dbReference type="SAM" id="Phobius"/>
    </source>
</evidence>
<feature type="transmembrane region" description="Helical" evidence="5">
    <location>
        <begin position="97"/>
        <end position="116"/>
    </location>
</feature>
<dbReference type="OrthoDB" id="7825963at2"/>
<evidence type="ECO:0000256" key="1">
    <source>
        <dbReference type="ARBA" id="ARBA00004141"/>
    </source>
</evidence>
<dbReference type="Proteomes" id="UP000216024">
    <property type="component" value="Unassembled WGS sequence"/>
</dbReference>
<dbReference type="PANTHER" id="PTHR42038:SF2">
    <property type="entry name" value="TERPENE CYCLASE AUSL"/>
    <property type="match status" value="1"/>
</dbReference>
<accession>A0A267MHQ6</accession>
<feature type="transmembrane region" description="Helical" evidence="5">
    <location>
        <begin position="6"/>
        <end position="26"/>
    </location>
</feature>
<dbReference type="Pfam" id="PF25129">
    <property type="entry name" value="Pyr4-TMTC"/>
    <property type="match status" value="1"/>
</dbReference>
<protein>
    <submittedName>
        <fullName evidence="6">Uncharacterized protein</fullName>
    </submittedName>
</protein>